<reference evidence="2" key="1">
    <citation type="submission" date="2021-02" db="EMBL/GenBank/DDBJ databases">
        <authorList>
            <person name="Dougan E. K."/>
            <person name="Rhodes N."/>
            <person name="Thang M."/>
            <person name="Chan C."/>
        </authorList>
    </citation>
    <scope>NUCLEOTIDE SEQUENCE</scope>
</reference>
<organism evidence="2 3">
    <name type="scientific">Polarella glacialis</name>
    <name type="common">Dinoflagellate</name>
    <dbReference type="NCBI Taxonomy" id="89957"/>
    <lineage>
        <taxon>Eukaryota</taxon>
        <taxon>Sar</taxon>
        <taxon>Alveolata</taxon>
        <taxon>Dinophyceae</taxon>
        <taxon>Suessiales</taxon>
        <taxon>Suessiaceae</taxon>
        <taxon>Polarella</taxon>
    </lineage>
</organism>
<sequence length="159" mass="17164">VDPMATRPFQRRASREAAARSRCRGRETSPLPLLWRGRRLLGRAERASRCWRGWAERIRIELPGRELRSRMPRRAQDQGATLRPYRPQPLGTTSTTTTTVATTTAATTTTATTTVTAATTTTAAATTTTATTSTTTTTATATRTPTTGPSRATTPGKTT</sequence>
<feature type="non-terminal residue" evidence="2">
    <location>
        <position position="1"/>
    </location>
</feature>
<proteinExistence type="predicted"/>
<dbReference type="Proteomes" id="UP000626109">
    <property type="component" value="Unassembled WGS sequence"/>
</dbReference>
<name>A0A813L1A9_POLGL</name>
<evidence type="ECO:0000256" key="1">
    <source>
        <dbReference type="SAM" id="MobiDB-lite"/>
    </source>
</evidence>
<accession>A0A813L1A9</accession>
<comment type="caution">
    <text evidence="2">The sequence shown here is derived from an EMBL/GenBank/DDBJ whole genome shotgun (WGS) entry which is preliminary data.</text>
</comment>
<evidence type="ECO:0000313" key="2">
    <source>
        <dbReference type="EMBL" id="CAE8714281.1"/>
    </source>
</evidence>
<feature type="non-terminal residue" evidence="2">
    <location>
        <position position="159"/>
    </location>
</feature>
<dbReference type="AlphaFoldDB" id="A0A813L1A9"/>
<feature type="region of interest" description="Disordered" evidence="1">
    <location>
        <begin position="1"/>
        <end position="26"/>
    </location>
</feature>
<feature type="compositionally biased region" description="Basic and acidic residues" evidence="1">
    <location>
        <begin position="13"/>
        <end position="26"/>
    </location>
</feature>
<feature type="region of interest" description="Disordered" evidence="1">
    <location>
        <begin position="70"/>
        <end position="99"/>
    </location>
</feature>
<protein>
    <submittedName>
        <fullName evidence="2">Uncharacterized protein</fullName>
    </submittedName>
</protein>
<gene>
    <name evidence="2" type="ORF">PGLA2088_LOCUS37921</name>
</gene>
<dbReference type="EMBL" id="CAJNNW010032615">
    <property type="protein sequence ID" value="CAE8714281.1"/>
    <property type="molecule type" value="Genomic_DNA"/>
</dbReference>
<evidence type="ECO:0000313" key="3">
    <source>
        <dbReference type="Proteomes" id="UP000626109"/>
    </source>
</evidence>
<feature type="region of interest" description="Disordered" evidence="1">
    <location>
        <begin position="125"/>
        <end position="159"/>
    </location>
</feature>